<gene>
    <name evidence="1" type="ORF">CYMTET_18186</name>
</gene>
<organism evidence="1 2">
    <name type="scientific">Cymbomonas tetramitiformis</name>
    <dbReference type="NCBI Taxonomy" id="36881"/>
    <lineage>
        <taxon>Eukaryota</taxon>
        <taxon>Viridiplantae</taxon>
        <taxon>Chlorophyta</taxon>
        <taxon>Pyramimonadophyceae</taxon>
        <taxon>Pyramimonadales</taxon>
        <taxon>Pyramimonadaceae</taxon>
        <taxon>Cymbomonas</taxon>
    </lineage>
</organism>
<comment type="caution">
    <text evidence="1">The sequence shown here is derived from an EMBL/GenBank/DDBJ whole genome shotgun (WGS) entry which is preliminary data.</text>
</comment>
<protein>
    <submittedName>
        <fullName evidence="1">Uncharacterized protein</fullName>
    </submittedName>
</protein>
<dbReference type="AlphaFoldDB" id="A0AAE0G8S0"/>
<dbReference type="Proteomes" id="UP001190700">
    <property type="component" value="Unassembled WGS sequence"/>
</dbReference>
<proteinExistence type="predicted"/>
<dbReference type="SUPFAM" id="SSF51905">
    <property type="entry name" value="FAD/NAD(P)-binding domain"/>
    <property type="match status" value="1"/>
</dbReference>
<sequence length="261" mass="28554">MSMWQVFDKLLQDIEVHAGQAVTRVEEWVSAGDGRRTWEVRTADGARRTGFHRVVFASNARHVAEVLYPLGFAAKALLLGVDYTQEKDPSFTKGIIHSDQEVLPADCREELLANYANYIGAEIRGGSAEGGAVRTEHVNTFILSSWYPAAQSAGDGRPRLVTYNCAEMPRGVVGEVENQWNHPHLCLGNLISSSMLQLLQGHHGVYFCGSFATPGNGHDLSLCSGMAVAVAMGAEYPFMRDPDCARDFKKLQALMGVRDGP</sequence>
<dbReference type="InterPro" id="IPR036188">
    <property type="entry name" value="FAD/NAD-bd_sf"/>
</dbReference>
<name>A0AAE0G8S0_9CHLO</name>
<dbReference type="EMBL" id="LGRX02008399">
    <property type="protein sequence ID" value="KAK3273579.1"/>
    <property type="molecule type" value="Genomic_DNA"/>
</dbReference>
<evidence type="ECO:0000313" key="2">
    <source>
        <dbReference type="Proteomes" id="UP001190700"/>
    </source>
</evidence>
<evidence type="ECO:0000313" key="1">
    <source>
        <dbReference type="EMBL" id="KAK3273579.1"/>
    </source>
</evidence>
<accession>A0AAE0G8S0</accession>
<keyword evidence="2" id="KW-1185">Reference proteome</keyword>
<reference evidence="1 2" key="1">
    <citation type="journal article" date="2015" name="Genome Biol. Evol.">
        <title>Comparative Genomics of a Bacterivorous Green Alga Reveals Evolutionary Causalities and Consequences of Phago-Mixotrophic Mode of Nutrition.</title>
        <authorList>
            <person name="Burns J.A."/>
            <person name="Paasch A."/>
            <person name="Narechania A."/>
            <person name="Kim E."/>
        </authorList>
    </citation>
    <scope>NUCLEOTIDE SEQUENCE [LARGE SCALE GENOMIC DNA]</scope>
    <source>
        <strain evidence="1 2">PLY_AMNH</strain>
    </source>
</reference>